<dbReference type="OrthoDB" id="2339388at2759"/>
<dbReference type="InterPro" id="IPR036047">
    <property type="entry name" value="F-box-like_dom_sf"/>
</dbReference>
<dbReference type="Pfam" id="PF12937">
    <property type="entry name" value="F-box-like"/>
    <property type="match status" value="1"/>
</dbReference>
<dbReference type="Proteomes" id="UP000748756">
    <property type="component" value="Unassembled WGS sequence"/>
</dbReference>
<sequence length="681" mass="77274">MSTHRLLPTEIFSQIFTHLRPQDLYHCLLISRQWHAQAEPWLYGNNVTLNPAFQRTHTSFVQALKTRKHLLRKVEWQSHFHGGEVLLPEDLLDIFLDYRPPPAVDNKDSNQDDDSGAAERATTTTTTTQQRLRTMVATSSAVPGPHRPSLTHFSFVGVDHFGCLLNTILFNLTTTNLTTLELDLVGHGSAMMYNADIAKILDTFIYLKTLSITGNMVKYQAPPIVEADFFWQHVEAHSSPFSTATATATTITAESHQPYRLETFAFDPSLMMKSDQKVYAIFRRLGNLKRIQIRSSVTYFHCCSYSSPWVVGQILSRCCPNLEAIDTWGPVALWFFDLPILPSDKIPHLTALAQEQLLPPSDGMSIFGAEFGRNLVLEQRLQAQEVDELLVEGKGMVSHFPRLKTLILGQDHSLGAQDLILLGLQGRFLTHVEIYQRSVDPRFVWDMYNKNAAEAADALSNPTITTTTISTNNAILENRRLRKRWKVGTREVLLFLQHCSSLRFFSLTGHCIESKYLIQGCSGDEAEELPTTVESLFIEPWACEETLETLTIGFNMSSNPSKDHHALVWKHLGRFKRLHSLNLKLSTLIPSPAYGVEGLLTGGGRLNETLEEIRSLPSWWKVKDRREMVLWFARSCPRLRVLGLEHTKLRDVDGWSFSSFVGDEEVRECSIRRVFVESAYS</sequence>
<dbReference type="InterPro" id="IPR001810">
    <property type="entry name" value="F-box_dom"/>
</dbReference>
<feature type="domain" description="F-box" evidence="2">
    <location>
        <begin position="1"/>
        <end position="56"/>
    </location>
</feature>
<keyword evidence="4" id="KW-1185">Reference proteome</keyword>
<feature type="region of interest" description="Disordered" evidence="1">
    <location>
        <begin position="103"/>
        <end position="129"/>
    </location>
</feature>
<protein>
    <recommendedName>
        <fullName evidence="2">F-box domain-containing protein</fullName>
    </recommendedName>
</protein>
<name>A0A9P5V6H2_9FUNG</name>
<proteinExistence type="predicted"/>
<organism evidence="3 4">
    <name type="scientific">Linnemannia schmuckeri</name>
    <dbReference type="NCBI Taxonomy" id="64567"/>
    <lineage>
        <taxon>Eukaryota</taxon>
        <taxon>Fungi</taxon>
        <taxon>Fungi incertae sedis</taxon>
        <taxon>Mucoromycota</taxon>
        <taxon>Mortierellomycotina</taxon>
        <taxon>Mortierellomycetes</taxon>
        <taxon>Mortierellales</taxon>
        <taxon>Mortierellaceae</taxon>
        <taxon>Linnemannia</taxon>
    </lineage>
</organism>
<accession>A0A9P5V6H2</accession>
<evidence type="ECO:0000313" key="3">
    <source>
        <dbReference type="EMBL" id="KAF9138955.1"/>
    </source>
</evidence>
<dbReference type="AlphaFoldDB" id="A0A9P5V6H2"/>
<evidence type="ECO:0000313" key="4">
    <source>
        <dbReference type="Proteomes" id="UP000748756"/>
    </source>
</evidence>
<dbReference type="PROSITE" id="PS50181">
    <property type="entry name" value="FBOX"/>
    <property type="match status" value="1"/>
</dbReference>
<dbReference type="InterPro" id="IPR032675">
    <property type="entry name" value="LRR_dom_sf"/>
</dbReference>
<dbReference type="SUPFAM" id="SSF81383">
    <property type="entry name" value="F-box domain"/>
    <property type="match status" value="1"/>
</dbReference>
<gene>
    <name evidence="3" type="ORF">BG015_002204</name>
</gene>
<reference evidence="3" key="1">
    <citation type="journal article" date="2020" name="Fungal Divers.">
        <title>Resolving the Mortierellaceae phylogeny through synthesis of multi-gene phylogenetics and phylogenomics.</title>
        <authorList>
            <person name="Vandepol N."/>
            <person name="Liber J."/>
            <person name="Desiro A."/>
            <person name="Na H."/>
            <person name="Kennedy M."/>
            <person name="Barry K."/>
            <person name="Grigoriev I.V."/>
            <person name="Miller A.N."/>
            <person name="O'Donnell K."/>
            <person name="Stajich J.E."/>
            <person name="Bonito G."/>
        </authorList>
    </citation>
    <scope>NUCLEOTIDE SEQUENCE</scope>
    <source>
        <strain evidence="3">NRRL 6426</strain>
    </source>
</reference>
<dbReference type="SUPFAM" id="SSF52047">
    <property type="entry name" value="RNI-like"/>
    <property type="match status" value="1"/>
</dbReference>
<evidence type="ECO:0000259" key="2">
    <source>
        <dbReference type="PROSITE" id="PS50181"/>
    </source>
</evidence>
<dbReference type="EMBL" id="JAAAUQ010001426">
    <property type="protein sequence ID" value="KAF9138955.1"/>
    <property type="molecule type" value="Genomic_DNA"/>
</dbReference>
<evidence type="ECO:0000256" key="1">
    <source>
        <dbReference type="SAM" id="MobiDB-lite"/>
    </source>
</evidence>
<dbReference type="Gene3D" id="1.20.1280.50">
    <property type="match status" value="1"/>
</dbReference>
<dbReference type="Gene3D" id="3.80.10.10">
    <property type="entry name" value="Ribonuclease Inhibitor"/>
    <property type="match status" value="1"/>
</dbReference>
<comment type="caution">
    <text evidence="3">The sequence shown here is derived from an EMBL/GenBank/DDBJ whole genome shotgun (WGS) entry which is preliminary data.</text>
</comment>